<reference evidence="2 3" key="1">
    <citation type="submission" date="2018-06" db="EMBL/GenBank/DDBJ databases">
        <title>The genome of Pseudomonas putida NX-1, a lignin degrader.</title>
        <authorList>
            <person name="Xu Z."/>
        </authorList>
    </citation>
    <scope>NUCLEOTIDE SEQUENCE [LARGE SCALE GENOMIC DNA]</scope>
    <source>
        <strain evidence="2 3">NX-1</strain>
    </source>
</reference>
<sequence>MFLAVAEASHFTSATFSLNIAVPTLSRWIKEMEEEFTPRLRSER</sequence>
<evidence type="ECO:0000313" key="3">
    <source>
        <dbReference type="Proteomes" id="UP000251617"/>
    </source>
</evidence>
<accession>A0AAD0PDK2</accession>
<dbReference type="InterPro" id="IPR036390">
    <property type="entry name" value="WH_DNA-bd_sf"/>
</dbReference>
<dbReference type="AlphaFoldDB" id="A0AAD0PDK2"/>
<dbReference type="Gene3D" id="1.10.10.10">
    <property type="entry name" value="Winged helix-like DNA-binding domain superfamily/Winged helix DNA-binding domain"/>
    <property type="match status" value="1"/>
</dbReference>
<dbReference type="EMBL" id="CP030750">
    <property type="protein sequence ID" value="AXA23468.1"/>
    <property type="molecule type" value="Genomic_DNA"/>
</dbReference>
<evidence type="ECO:0000313" key="2">
    <source>
        <dbReference type="EMBL" id="AXA23468.1"/>
    </source>
</evidence>
<dbReference type="Proteomes" id="UP000251617">
    <property type="component" value="Chromosome"/>
</dbReference>
<name>A0AAD0PDK2_PSEPU</name>
<dbReference type="InterPro" id="IPR000847">
    <property type="entry name" value="LysR_HTH_N"/>
</dbReference>
<protein>
    <recommendedName>
        <fullName evidence="1">HTH lysR-type domain-containing protein</fullName>
    </recommendedName>
</protein>
<feature type="domain" description="HTH lysR-type" evidence="1">
    <location>
        <begin position="1"/>
        <end position="36"/>
    </location>
</feature>
<organism evidence="2 3">
    <name type="scientific">Pseudomonas putida</name>
    <name type="common">Arthrobacter siderocapsulatus</name>
    <dbReference type="NCBI Taxonomy" id="303"/>
    <lineage>
        <taxon>Bacteria</taxon>
        <taxon>Pseudomonadati</taxon>
        <taxon>Pseudomonadota</taxon>
        <taxon>Gammaproteobacteria</taxon>
        <taxon>Pseudomonadales</taxon>
        <taxon>Pseudomonadaceae</taxon>
        <taxon>Pseudomonas</taxon>
    </lineage>
</organism>
<evidence type="ECO:0000259" key="1">
    <source>
        <dbReference type="PROSITE" id="PS50931"/>
    </source>
</evidence>
<dbReference type="Pfam" id="PF00126">
    <property type="entry name" value="HTH_1"/>
    <property type="match status" value="1"/>
</dbReference>
<dbReference type="SUPFAM" id="SSF46785">
    <property type="entry name" value="Winged helix' DNA-binding domain"/>
    <property type="match status" value="1"/>
</dbReference>
<gene>
    <name evidence="2" type="ORF">C1S65_04800</name>
</gene>
<dbReference type="InterPro" id="IPR036388">
    <property type="entry name" value="WH-like_DNA-bd_sf"/>
</dbReference>
<proteinExistence type="predicted"/>
<dbReference type="GO" id="GO:0003700">
    <property type="term" value="F:DNA-binding transcription factor activity"/>
    <property type="evidence" value="ECO:0007669"/>
    <property type="project" value="InterPro"/>
</dbReference>
<dbReference type="PROSITE" id="PS50931">
    <property type="entry name" value="HTH_LYSR"/>
    <property type="match status" value="1"/>
</dbReference>